<dbReference type="GO" id="GO:0016485">
    <property type="term" value="P:protein processing"/>
    <property type="evidence" value="ECO:0007669"/>
    <property type="project" value="TreeGrafter"/>
</dbReference>
<dbReference type="Proteomes" id="UP001249851">
    <property type="component" value="Unassembled WGS sequence"/>
</dbReference>
<dbReference type="InterPro" id="IPR013578">
    <property type="entry name" value="Peptidase_M16C_assoc"/>
</dbReference>
<organism evidence="3 4">
    <name type="scientific">Acropora cervicornis</name>
    <name type="common">Staghorn coral</name>
    <dbReference type="NCBI Taxonomy" id="6130"/>
    <lineage>
        <taxon>Eukaryota</taxon>
        <taxon>Metazoa</taxon>
        <taxon>Cnidaria</taxon>
        <taxon>Anthozoa</taxon>
        <taxon>Hexacorallia</taxon>
        <taxon>Scleractinia</taxon>
        <taxon>Astrocoeniina</taxon>
        <taxon>Acroporidae</taxon>
        <taxon>Acropora</taxon>
    </lineage>
</organism>
<dbReference type="PANTHER" id="PTHR43016">
    <property type="entry name" value="PRESEQUENCE PROTEASE"/>
    <property type="match status" value="1"/>
</dbReference>
<feature type="domain" description="Peptidase M16C associated" evidence="1">
    <location>
        <begin position="2"/>
        <end position="55"/>
    </location>
</feature>
<dbReference type="Gene3D" id="3.30.830.10">
    <property type="entry name" value="Metalloenzyme, LuxS/M16 peptidase-like"/>
    <property type="match status" value="2"/>
</dbReference>
<protein>
    <submittedName>
        <fullName evidence="3">Presequence protease</fullName>
    </submittedName>
</protein>
<dbReference type="GO" id="GO:0004222">
    <property type="term" value="F:metalloendopeptidase activity"/>
    <property type="evidence" value="ECO:0007669"/>
    <property type="project" value="TreeGrafter"/>
</dbReference>
<dbReference type="SUPFAM" id="SSF63411">
    <property type="entry name" value="LuxS/MPP-like metallohydrolase"/>
    <property type="match status" value="2"/>
</dbReference>
<evidence type="ECO:0000259" key="1">
    <source>
        <dbReference type="Pfam" id="PF08367"/>
    </source>
</evidence>
<dbReference type="GO" id="GO:0046872">
    <property type="term" value="F:metal ion binding"/>
    <property type="evidence" value="ECO:0007669"/>
    <property type="project" value="InterPro"/>
</dbReference>
<reference evidence="3" key="2">
    <citation type="journal article" date="2023" name="Science">
        <title>Genomic signatures of disease resistance in endangered staghorn corals.</title>
        <authorList>
            <person name="Vollmer S.V."/>
            <person name="Selwyn J.D."/>
            <person name="Despard B.A."/>
            <person name="Roesel C.L."/>
        </authorList>
    </citation>
    <scope>NUCLEOTIDE SEQUENCE</scope>
    <source>
        <strain evidence="3">K2</strain>
    </source>
</reference>
<dbReference type="InterPro" id="IPR011249">
    <property type="entry name" value="Metalloenz_LuxS/M16"/>
</dbReference>
<dbReference type="FunFam" id="3.30.830.10:FF:000013">
    <property type="entry name" value="Mitochondrial presequence protease"/>
    <property type="match status" value="1"/>
</dbReference>
<dbReference type="AlphaFoldDB" id="A0AAD9QZX6"/>
<dbReference type="Pfam" id="PF08367">
    <property type="entry name" value="M16C_assoc"/>
    <property type="match status" value="1"/>
</dbReference>
<keyword evidence="3" id="KW-0378">Hydrolase</keyword>
<reference evidence="3" key="1">
    <citation type="journal article" date="2023" name="G3 (Bethesda)">
        <title>Whole genome assembly and annotation of the endangered Caribbean coral Acropora cervicornis.</title>
        <authorList>
            <person name="Selwyn J.D."/>
            <person name="Vollmer S.V."/>
        </authorList>
    </citation>
    <scope>NUCLEOTIDE SEQUENCE</scope>
    <source>
        <strain evidence="3">K2</strain>
    </source>
</reference>
<dbReference type="GO" id="GO:0005759">
    <property type="term" value="C:mitochondrial matrix"/>
    <property type="evidence" value="ECO:0007669"/>
    <property type="project" value="TreeGrafter"/>
</dbReference>
<evidence type="ECO:0000259" key="2">
    <source>
        <dbReference type="Pfam" id="PF22516"/>
    </source>
</evidence>
<evidence type="ECO:0000313" key="4">
    <source>
        <dbReference type="Proteomes" id="UP001249851"/>
    </source>
</evidence>
<evidence type="ECO:0000313" key="3">
    <source>
        <dbReference type="EMBL" id="KAK2570495.1"/>
    </source>
</evidence>
<keyword evidence="3" id="KW-0645">Protease</keyword>
<dbReference type="InterPro" id="IPR055130">
    <property type="entry name" value="PreP_C"/>
</dbReference>
<dbReference type="PANTHER" id="PTHR43016:SF13">
    <property type="entry name" value="PRESEQUENCE PROTEASE, MITOCHONDRIAL"/>
    <property type="match status" value="1"/>
</dbReference>
<proteinExistence type="predicted"/>
<accession>A0AAD9QZX6</accession>
<dbReference type="EMBL" id="JARQWQ010000007">
    <property type="protein sequence ID" value="KAK2570495.1"/>
    <property type="molecule type" value="Genomic_DNA"/>
</dbReference>
<dbReference type="Pfam" id="PF22516">
    <property type="entry name" value="PreP_C"/>
    <property type="match status" value="1"/>
</dbReference>
<gene>
    <name evidence="3" type="ORF">P5673_004157</name>
</gene>
<sequence>MKVVIIRPNLSDTNLLRTLVNLLASDLAMSISQSGHLYATMMACSSLSPASHLVLFMKSLAEMEDLTSVVEKLGTIAVEVLEGTQFRCSVNSTAEGREAVETALEGFCDSLPSSRLEESSHVKVLYFLVCLCSGIPDYKAEGVKTHFQVPFPVNYISRCLLTVPYTHQDFAKLRILANLMSAKFLHREIREKGGAYGSGAKISGGIFSFYSYRDPHFQETLSAFENSIQWAAEGKFTDQDIEEAKITCLAQIGRPVSPGNQGMVYFTQGLTDEMRQTQKDRLFSVTREDLIHVARTYLANQSIANSIAVLGPENKMTANDSSWIVRRENLS</sequence>
<keyword evidence="4" id="KW-1185">Reference proteome</keyword>
<name>A0AAD9QZX6_ACRCE</name>
<feature type="domain" description="Presequence protease mitochondrial-type C-terminal" evidence="2">
    <location>
        <begin position="147"/>
        <end position="295"/>
    </location>
</feature>
<comment type="caution">
    <text evidence="3">The sequence shown here is derived from an EMBL/GenBank/DDBJ whole genome shotgun (WGS) entry which is preliminary data.</text>
</comment>